<accession>A0ABQ5FNF1</accession>
<proteinExistence type="predicted"/>
<dbReference type="EMBL" id="BQNB010017585">
    <property type="protein sequence ID" value="GJT64881.1"/>
    <property type="molecule type" value="Genomic_DNA"/>
</dbReference>
<comment type="caution">
    <text evidence="1">The sequence shown here is derived from an EMBL/GenBank/DDBJ whole genome shotgun (WGS) entry which is preliminary data.</text>
</comment>
<evidence type="ECO:0000313" key="1">
    <source>
        <dbReference type="EMBL" id="GJT64881.1"/>
    </source>
</evidence>
<reference evidence="1" key="2">
    <citation type="submission" date="2022-01" db="EMBL/GenBank/DDBJ databases">
        <authorList>
            <person name="Yamashiro T."/>
            <person name="Shiraishi A."/>
            <person name="Satake H."/>
            <person name="Nakayama K."/>
        </authorList>
    </citation>
    <scope>NUCLEOTIDE SEQUENCE</scope>
</reference>
<sequence length="400" mass="46124">MHHHTCNLLPHDQVRLPDTKAKRSPNQLLLNLKSVSEEDSDPKQARGIRICKRLALLANQDSFGKSKDDDQFAGARETVGSPVVQQNGIHANKAEQGVPLQAEQADWLEDTDEEIDEQELEAYYSYMAKIQEVSPTESSSTHTPLEQIPKMIPSYPANRFASMGEMRTLTLEKRVYPKWITDKVKPIITPYQNSLYETFKPPSKTILISLTRKEVRNTMRRITIFRTDEKQPRFCKENASNVDQKEREAISEIQDFKAQMQDRDMVINELNKFKSEQKESFQSLELRMRMLVCAECEHLCSFNHDALCFSILERREIARTKKPHVVPISASKPKRKVNKSVPTPHKKIVASDTTIQKSKSYYKELYENTNQEMKCGIAKNVHHVLHWDTKAAIDHKEYGA</sequence>
<keyword evidence="2" id="KW-1185">Reference proteome</keyword>
<name>A0ABQ5FNF1_9ASTR</name>
<dbReference type="Proteomes" id="UP001151760">
    <property type="component" value="Unassembled WGS sequence"/>
</dbReference>
<organism evidence="1 2">
    <name type="scientific">Tanacetum coccineum</name>
    <dbReference type="NCBI Taxonomy" id="301880"/>
    <lineage>
        <taxon>Eukaryota</taxon>
        <taxon>Viridiplantae</taxon>
        <taxon>Streptophyta</taxon>
        <taxon>Embryophyta</taxon>
        <taxon>Tracheophyta</taxon>
        <taxon>Spermatophyta</taxon>
        <taxon>Magnoliopsida</taxon>
        <taxon>eudicotyledons</taxon>
        <taxon>Gunneridae</taxon>
        <taxon>Pentapetalae</taxon>
        <taxon>asterids</taxon>
        <taxon>campanulids</taxon>
        <taxon>Asterales</taxon>
        <taxon>Asteraceae</taxon>
        <taxon>Asteroideae</taxon>
        <taxon>Anthemideae</taxon>
        <taxon>Anthemidinae</taxon>
        <taxon>Tanacetum</taxon>
    </lineage>
</organism>
<evidence type="ECO:0000313" key="2">
    <source>
        <dbReference type="Proteomes" id="UP001151760"/>
    </source>
</evidence>
<reference evidence="1" key="1">
    <citation type="journal article" date="2022" name="Int. J. Mol. Sci.">
        <title>Draft Genome of Tanacetum Coccineum: Genomic Comparison of Closely Related Tanacetum-Family Plants.</title>
        <authorList>
            <person name="Yamashiro T."/>
            <person name="Shiraishi A."/>
            <person name="Nakayama K."/>
            <person name="Satake H."/>
        </authorList>
    </citation>
    <scope>NUCLEOTIDE SEQUENCE</scope>
</reference>
<gene>
    <name evidence="1" type="ORF">Tco_1016361</name>
</gene>
<protein>
    <submittedName>
        <fullName evidence="1">Uncharacterized protein</fullName>
    </submittedName>
</protein>